<gene>
    <name evidence="1" type="ORF">GCM10007416_29030</name>
</gene>
<evidence type="ECO:0000313" key="2">
    <source>
        <dbReference type="Proteomes" id="UP000617979"/>
    </source>
</evidence>
<comment type="caution">
    <text evidence="1">The sequence shown here is derived from an EMBL/GenBank/DDBJ whole genome shotgun (WGS) entry which is preliminary data.</text>
</comment>
<reference evidence="2" key="1">
    <citation type="journal article" date="2019" name="Int. J. Syst. Evol. Microbiol.">
        <title>The Global Catalogue of Microorganisms (GCM) 10K type strain sequencing project: providing services to taxonomists for standard genome sequencing and annotation.</title>
        <authorList>
            <consortium name="The Broad Institute Genomics Platform"/>
            <consortium name="The Broad Institute Genome Sequencing Center for Infectious Disease"/>
            <person name="Wu L."/>
            <person name="Ma J."/>
        </authorList>
    </citation>
    <scope>NUCLEOTIDE SEQUENCE [LARGE SCALE GENOMIC DNA]</scope>
    <source>
        <strain evidence="2">CGMCC 1.12404</strain>
    </source>
</reference>
<keyword evidence="2" id="KW-1185">Reference proteome</keyword>
<dbReference type="Proteomes" id="UP000617979">
    <property type="component" value="Unassembled WGS sequence"/>
</dbReference>
<dbReference type="EMBL" id="BMEX01000015">
    <property type="protein sequence ID" value="GGA54065.1"/>
    <property type="molecule type" value="Genomic_DNA"/>
</dbReference>
<evidence type="ECO:0000313" key="1">
    <source>
        <dbReference type="EMBL" id="GGA54065.1"/>
    </source>
</evidence>
<organism evidence="1 2">
    <name type="scientific">Kroppenstedtia guangzhouensis</name>
    <dbReference type="NCBI Taxonomy" id="1274356"/>
    <lineage>
        <taxon>Bacteria</taxon>
        <taxon>Bacillati</taxon>
        <taxon>Bacillota</taxon>
        <taxon>Bacilli</taxon>
        <taxon>Bacillales</taxon>
        <taxon>Thermoactinomycetaceae</taxon>
        <taxon>Kroppenstedtia</taxon>
    </lineage>
</organism>
<proteinExistence type="predicted"/>
<accession>A0ABQ1GZU5</accession>
<sequence>MLTIAEQQRVKRIRRSLTKLHLQVTVSQGDHSPAELRTAVDNLCRVGEMLAGMHLLEDRKLPLQEIEDRIRIAEGVLLKREPVGK</sequence>
<dbReference type="RefSeq" id="WP_188433240.1">
    <property type="nucleotide sequence ID" value="NZ_BMEX01000015.1"/>
</dbReference>
<evidence type="ECO:0008006" key="3">
    <source>
        <dbReference type="Google" id="ProtNLM"/>
    </source>
</evidence>
<protein>
    <recommendedName>
        <fullName evidence="3">Metal-sensing transcriptional repressor</fullName>
    </recommendedName>
</protein>
<name>A0ABQ1GZU5_9BACL</name>